<reference evidence="2" key="1">
    <citation type="journal article" date="2019" name="Sci. Rep.">
        <title>Draft genome of Tanacetum cinerariifolium, the natural source of mosquito coil.</title>
        <authorList>
            <person name="Yamashiro T."/>
            <person name="Shiraishi A."/>
            <person name="Satake H."/>
            <person name="Nakayama K."/>
        </authorList>
    </citation>
    <scope>NUCLEOTIDE SEQUENCE</scope>
</reference>
<evidence type="ECO:0000313" key="2">
    <source>
        <dbReference type="EMBL" id="GFD31340.1"/>
    </source>
</evidence>
<name>A0A699V9H9_TANCI</name>
<feature type="non-terminal residue" evidence="2">
    <location>
        <position position="1"/>
    </location>
</feature>
<feature type="compositionally biased region" description="Low complexity" evidence="1">
    <location>
        <begin position="11"/>
        <end position="21"/>
    </location>
</feature>
<organism evidence="2">
    <name type="scientific">Tanacetum cinerariifolium</name>
    <name type="common">Dalmatian daisy</name>
    <name type="synonym">Chrysanthemum cinerariifolium</name>
    <dbReference type="NCBI Taxonomy" id="118510"/>
    <lineage>
        <taxon>Eukaryota</taxon>
        <taxon>Viridiplantae</taxon>
        <taxon>Streptophyta</taxon>
        <taxon>Embryophyta</taxon>
        <taxon>Tracheophyta</taxon>
        <taxon>Spermatophyta</taxon>
        <taxon>Magnoliopsida</taxon>
        <taxon>eudicotyledons</taxon>
        <taxon>Gunneridae</taxon>
        <taxon>Pentapetalae</taxon>
        <taxon>asterids</taxon>
        <taxon>campanulids</taxon>
        <taxon>Asterales</taxon>
        <taxon>Asteraceae</taxon>
        <taxon>Asteroideae</taxon>
        <taxon>Anthemideae</taxon>
        <taxon>Anthemidinae</taxon>
        <taxon>Tanacetum</taxon>
    </lineage>
</organism>
<dbReference type="EMBL" id="BKCJ011413104">
    <property type="protein sequence ID" value="GFD31340.1"/>
    <property type="molecule type" value="Genomic_DNA"/>
</dbReference>
<comment type="caution">
    <text evidence="2">The sequence shown here is derived from an EMBL/GenBank/DDBJ whole genome shotgun (WGS) entry which is preliminary data.</text>
</comment>
<dbReference type="AlphaFoldDB" id="A0A699V9H9"/>
<feature type="region of interest" description="Disordered" evidence="1">
    <location>
        <begin position="1"/>
        <end position="39"/>
    </location>
</feature>
<evidence type="ECO:0000256" key="1">
    <source>
        <dbReference type="SAM" id="MobiDB-lite"/>
    </source>
</evidence>
<gene>
    <name evidence="2" type="ORF">Tci_903309</name>
</gene>
<accession>A0A699V9H9</accession>
<feature type="region of interest" description="Disordered" evidence="1">
    <location>
        <begin position="73"/>
        <end position="99"/>
    </location>
</feature>
<protein>
    <submittedName>
        <fullName evidence="2">Uncharacterized protein</fullName>
    </submittedName>
</protein>
<proteinExistence type="predicted"/>
<sequence>GVCDPRHHSGGHAAHVAQAAHYQDYPAGQGAARGPVGARWRPGAVPPVLDAGGAALPGSAPGGVLRRAAPQVAQDAEQRVCPAPAARPPANYPRPHRTGSEAVATIHRQIDQGNSLPPGL</sequence>